<comment type="caution">
    <text evidence="2">The sequence shown here is derived from an EMBL/GenBank/DDBJ whole genome shotgun (WGS) entry which is preliminary data.</text>
</comment>
<keyword evidence="3" id="KW-1185">Reference proteome</keyword>
<evidence type="ECO:0000313" key="2">
    <source>
        <dbReference type="EMBL" id="MDX6805755.1"/>
    </source>
</evidence>
<dbReference type="EMBL" id="JAXAFJ010000003">
    <property type="protein sequence ID" value="MDX6805755.1"/>
    <property type="molecule type" value="Genomic_DNA"/>
</dbReference>
<dbReference type="Proteomes" id="UP001274321">
    <property type="component" value="Unassembled WGS sequence"/>
</dbReference>
<dbReference type="RefSeq" id="WP_319843883.1">
    <property type="nucleotide sequence ID" value="NZ_JAXAFJ010000003.1"/>
</dbReference>
<evidence type="ECO:0000256" key="1">
    <source>
        <dbReference type="SAM" id="SignalP"/>
    </source>
</evidence>
<dbReference type="InterPro" id="IPR018759">
    <property type="entry name" value="BBP2_2"/>
</dbReference>
<evidence type="ECO:0000313" key="3">
    <source>
        <dbReference type="Proteomes" id="UP001274321"/>
    </source>
</evidence>
<organism evidence="2 3">
    <name type="scientific">Terrihabitans rhizophilus</name>
    <dbReference type="NCBI Taxonomy" id="3092662"/>
    <lineage>
        <taxon>Bacteria</taxon>
        <taxon>Pseudomonadati</taxon>
        <taxon>Pseudomonadota</taxon>
        <taxon>Alphaproteobacteria</taxon>
        <taxon>Hyphomicrobiales</taxon>
        <taxon>Terrihabitans</taxon>
    </lineage>
</organism>
<gene>
    <name evidence="2" type="ORF">SCD90_06745</name>
</gene>
<dbReference type="SUPFAM" id="SSF56935">
    <property type="entry name" value="Porins"/>
    <property type="match status" value="1"/>
</dbReference>
<proteinExistence type="predicted"/>
<dbReference type="PROSITE" id="PS51257">
    <property type="entry name" value="PROKAR_LIPOPROTEIN"/>
    <property type="match status" value="1"/>
</dbReference>
<feature type="signal peptide" evidence="1">
    <location>
        <begin position="1"/>
        <end position="29"/>
    </location>
</feature>
<keyword evidence="1" id="KW-0732">Signal</keyword>
<feature type="chain" id="PRO_5045843908" evidence="1">
    <location>
        <begin position="30"/>
        <end position="419"/>
    </location>
</feature>
<protein>
    <submittedName>
        <fullName evidence="2">Outer membrane beta-barrel protein</fullName>
    </submittedName>
</protein>
<accession>A0ABU4RQ51</accession>
<dbReference type="Pfam" id="PF10082">
    <property type="entry name" value="BBP2_2"/>
    <property type="match status" value="1"/>
</dbReference>
<sequence>MAKPRISSAFVTVLGGLACLAGSAAAVRAADMPVNERETGPVAVTDRLRPYYDPAGIRYGGFVFLPSVATSLFYNDNVTASADKVGSAEFHIAPELKIRSDWSRHQVDVYGGVDAVRYSDAEEYDHVDAIAGAKARIDVQRDFAILPSVEFRRQLVQPGDSEALVTVDDSVMRNVLDGRLGFSKRFNRLWVAGGGAGAHVSFDGLDGVPFEESAFPDYTVGSGSLRVGYDISPMTAVFGEAVLNSRSFDEDVFDSEGYQLRGGVRFEATRLIHGEVFGGYLNQDFDDAGFEDISTYTFGGNLRWFASPLWTVWLNAAREAGVSGYGDGSSLVMSSAAFGVDYELLRNLILSGSFRYVNNAFEGVDREDERWQTRFSAKYLIDRHWNVSLDYKRTDFDTDAVDVDSYVQNVYGATLRFQY</sequence>
<reference evidence="2 3" key="1">
    <citation type="submission" date="2023-11" db="EMBL/GenBank/DDBJ databases">
        <authorList>
            <person name="Bao R."/>
        </authorList>
    </citation>
    <scope>NUCLEOTIDE SEQUENCE [LARGE SCALE GENOMIC DNA]</scope>
    <source>
        <strain evidence="2 3">PJ23</strain>
    </source>
</reference>
<name>A0ABU4RQ51_9HYPH</name>